<dbReference type="Pfam" id="PF00591">
    <property type="entry name" value="Glycos_transf_3"/>
    <property type="match status" value="1"/>
</dbReference>
<evidence type="ECO:0000256" key="4">
    <source>
        <dbReference type="ARBA" id="ARBA00022679"/>
    </source>
</evidence>
<feature type="binding site" evidence="9">
    <location>
        <position position="221"/>
    </location>
    <ligand>
        <name>Mg(2+)</name>
        <dbReference type="ChEBI" id="CHEBI:18420"/>
        <label>2</label>
    </ligand>
</feature>
<dbReference type="OrthoDB" id="9806430at2"/>
<feature type="binding site" evidence="9">
    <location>
        <position position="77"/>
    </location>
    <ligand>
        <name>5-phospho-alpha-D-ribose 1-diphosphate</name>
        <dbReference type="ChEBI" id="CHEBI:58017"/>
    </ligand>
</feature>
<feature type="domain" description="Glycosyl transferase family 3" evidence="10">
    <location>
        <begin position="71"/>
        <end position="320"/>
    </location>
</feature>
<evidence type="ECO:0000259" key="11">
    <source>
        <dbReference type="Pfam" id="PF02885"/>
    </source>
</evidence>
<dbReference type="PANTHER" id="PTHR43285">
    <property type="entry name" value="ANTHRANILATE PHOSPHORIBOSYLTRANSFERASE"/>
    <property type="match status" value="1"/>
</dbReference>
<comment type="catalytic activity">
    <reaction evidence="7 9">
        <text>N-(5-phospho-beta-D-ribosyl)anthranilate + diphosphate = 5-phospho-alpha-D-ribose 1-diphosphate + anthranilate</text>
        <dbReference type="Rhea" id="RHEA:11768"/>
        <dbReference type="ChEBI" id="CHEBI:16567"/>
        <dbReference type="ChEBI" id="CHEBI:18277"/>
        <dbReference type="ChEBI" id="CHEBI:33019"/>
        <dbReference type="ChEBI" id="CHEBI:58017"/>
        <dbReference type="EC" id="2.4.2.18"/>
    </reaction>
</comment>
<evidence type="ECO:0000256" key="5">
    <source>
        <dbReference type="ARBA" id="ARBA00022822"/>
    </source>
</evidence>
<dbReference type="STRING" id="869210.Marky_0250"/>
<dbReference type="UniPathway" id="UPA00035">
    <property type="reaction ID" value="UER00041"/>
</dbReference>
<evidence type="ECO:0000256" key="1">
    <source>
        <dbReference type="ARBA" id="ARBA00004907"/>
    </source>
</evidence>
<keyword evidence="4 9" id="KW-0808">Transferase</keyword>
<reference evidence="12 13" key="1">
    <citation type="journal article" date="2012" name="Stand. Genomic Sci.">
        <title>Complete genome sequence of the aerobic, heterotroph Marinithermus hydrothermalis type strain (T1(T)) from a deep-sea hydrothermal vent chimney.</title>
        <authorList>
            <person name="Copeland A."/>
            <person name="Gu W."/>
            <person name="Yasawong M."/>
            <person name="Lapidus A."/>
            <person name="Lucas S."/>
            <person name="Deshpande S."/>
            <person name="Pagani I."/>
            <person name="Tapia R."/>
            <person name="Cheng J.F."/>
            <person name="Goodwin L.A."/>
            <person name="Pitluck S."/>
            <person name="Liolios K."/>
            <person name="Ivanova N."/>
            <person name="Mavromatis K."/>
            <person name="Mikhailova N."/>
            <person name="Pati A."/>
            <person name="Chen A."/>
            <person name="Palaniappan K."/>
            <person name="Land M."/>
            <person name="Pan C."/>
            <person name="Brambilla E.M."/>
            <person name="Rohde M."/>
            <person name="Tindall B.J."/>
            <person name="Sikorski J."/>
            <person name="Goker M."/>
            <person name="Detter J.C."/>
            <person name="Bristow J."/>
            <person name="Eisen J.A."/>
            <person name="Markowitz V."/>
            <person name="Hugenholtz P."/>
            <person name="Kyrpides N.C."/>
            <person name="Klenk H.P."/>
            <person name="Woyke T."/>
        </authorList>
    </citation>
    <scope>NUCLEOTIDE SEQUENCE [LARGE SCALE GENOMIC DNA]</scope>
    <source>
        <strain evidence="13">DSM 14884 / JCM 11576 / T1</strain>
    </source>
</reference>
<gene>
    <name evidence="9" type="primary">trpD</name>
    <name evidence="12" type="ordered locus">Marky_0250</name>
</gene>
<dbReference type="InterPro" id="IPR005940">
    <property type="entry name" value="Anthranilate_Pribosyl_Tfrase"/>
</dbReference>
<dbReference type="Pfam" id="PF02885">
    <property type="entry name" value="Glycos_trans_3N"/>
    <property type="match status" value="1"/>
</dbReference>
<dbReference type="InterPro" id="IPR036320">
    <property type="entry name" value="Glycosyl_Trfase_fam3_N_dom_sf"/>
</dbReference>
<comment type="cofactor">
    <cofactor evidence="9">
        <name>Mg(2+)</name>
        <dbReference type="ChEBI" id="CHEBI:18420"/>
    </cofactor>
    <text evidence="9">Binds 2 magnesium ions per monomer.</text>
</comment>
<accession>F2NNJ6</accession>
<evidence type="ECO:0000259" key="10">
    <source>
        <dbReference type="Pfam" id="PF00591"/>
    </source>
</evidence>
<proteinExistence type="inferred from homology"/>
<comment type="pathway">
    <text evidence="1 9">Amino-acid biosynthesis; L-tryptophan biosynthesis; L-tryptophan from chorismate: step 2/5.</text>
</comment>
<evidence type="ECO:0000256" key="6">
    <source>
        <dbReference type="ARBA" id="ARBA00023141"/>
    </source>
</evidence>
<feature type="binding site" evidence="9">
    <location>
        <position position="89"/>
    </location>
    <ligand>
        <name>Mg(2+)</name>
        <dbReference type="ChEBI" id="CHEBI:18420"/>
        <label>1</label>
    </ligand>
</feature>
<dbReference type="InterPro" id="IPR035902">
    <property type="entry name" value="Nuc_phospho_transferase"/>
</dbReference>
<dbReference type="InterPro" id="IPR017459">
    <property type="entry name" value="Glycosyl_Trfase_fam3_N_dom"/>
</dbReference>
<dbReference type="HAMAP" id="MF_00211">
    <property type="entry name" value="TrpD"/>
    <property type="match status" value="1"/>
</dbReference>
<keyword evidence="5 9" id="KW-0822">Tryptophan biosynthesis</keyword>
<name>F2NNJ6_MARHT</name>
<dbReference type="HOGENOM" id="CLU_034315_2_1_0"/>
<feature type="binding site" evidence="9">
    <location>
        <begin position="80"/>
        <end position="81"/>
    </location>
    <ligand>
        <name>5-phospho-alpha-D-ribose 1-diphosphate</name>
        <dbReference type="ChEBI" id="CHEBI:58017"/>
    </ligand>
</feature>
<dbReference type="AlphaFoldDB" id="F2NNJ6"/>
<sequence>MHELVKALNAEPLTQEEAYRLMHRIMQGELTPAQLAGVLIALRTRGETVDEIAGFARAMREHALRIQVAGPLMDVVGTGGDGRGTFNISTTTAFVVAAAGVRVAKHGNRAASSRSGSADVLEALGVRIDLPPEQVARAIEEVGVGFLFARSHHPAMRHVAPVRAELRVRTVFNLLGPLTNPAGATHFLLGVFAPEWLEPMARALGDLGARRALVVHGAGTDELVLGPSRVAELRDGRVRSYTLTPEAVGLEPAPLQALAGGSAEENARITRRILGGEEAGPRADVVALNAGAALYAAGRAESVAEGVARAREILRSGAALEVLERLVAFSQRVRS</sequence>
<keyword evidence="6 9" id="KW-0057">Aromatic amino acid biosynthesis</keyword>
<evidence type="ECO:0000256" key="2">
    <source>
        <dbReference type="ARBA" id="ARBA00022605"/>
    </source>
</evidence>
<dbReference type="RefSeq" id="WP_013703066.1">
    <property type="nucleotide sequence ID" value="NC_015387.1"/>
</dbReference>
<comment type="similarity">
    <text evidence="8">In the C-terminal section; belongs to the anthranilate phosphoribosyltransferase family.</text>
</comment>
<dbReference type="EC" id="2.4.2.18" evidence="9"/>
<dbReference type="SUPFAM" id="SSF47648">
    <property type="entry name" value="Nucleoside phosphorylase/phosphoribosyltransferase N-terminal domain"/>
    <property type="match status" value="1"/>
</dbReference>
<feature type="binding site" evidence="9">
    <location>
        <position position="163"/>
    </location>
    <ligand>
        <name>anthranilate</name>
        <dbReference type="ChEBI" id="CHEBI:16567"/>
        <label>2</label>
    </ligand>
</feature>
<evidence type="ECO:0000313" key="12">
    <source>
        <dbReference type="EMBL" id="AEB11011.1"/>
    </source>
</evidence>
<dbReference type="Gene3D" id="1.20.970.10">
    <property type="entry name" value="Transferase, Pyrimidine Nucleoside Phosphorylase, Chain C"/>
    <property type="match status" value="1"/>
</dbReference>
<dbReference type="Proteomes" id="UP000007030">
    <property type="component" value="Chromosome"/>
</dbReference>
<keyword evidence="9" id="KW-0460">Magnesium</keyword>
<dbReference type="PANTHER" id="PTHR43285:SF2">
    <property type="entry name" value="ANTHRANILATE PHOSPHORIBOSYLTRANSFERASE"/>
    <property type="match status" value="1"/>
</dbReference>
<keyword evidence="13" id="KW-1185">Reference proteome</keyword>
<feature type="binding site" evidence="9">
    <location>
        <position position="108"/>
    </location>
    <ligand>
        <name>anthranilate</name>
        <dbReference type="ChEBI" id="CHEBI:16567"/>
        <label>1</label>
    </ligand>
</feature>
<keyword evidence="2 9" id="KW-0028">Amino-acid biosynthesis</keyword>
<dbReference type="KEGG" id="mhd:Marky_0250"/>
<feature type="binding site" evidence="9">
    <location>
        <position position="85"/>
    </location>
    <ligand>
        <name>5-phospho-alpha-D-ribose 1-diphosphate</name>
        <dbReference type="ChEBI" id="CHEBI:58017"/>
    </ligand>
</feature>
<dbReference type="FunFam" id="3.40.1030.10:FF:000002">
    <property type="entry name" value="Anthranilate phosphoribosyltransferase"/>
    <property type="match status" value="1"/>
</dbReference>
<evidence type="ECO:0000256" key="3">
    <source>
        <dbReference type="ARBA" id="ARBA00022676"/>
    </source>
</evidence>
<feature type="binding site" evidence="9">
    <location>
        <begin position="87"/>
        <end position="90"/>
    </location>
    <ligand>
        <name>5-phospho-alpha-D-ribose 1-diphosphate</name>
        <dbReference type="ChEBI" id="CHEBI:58017"/>
    </ligand>
</feature>
<evidence type="ECO:0000256" key="9">
    <source>
        <dbReference type="HAMAP-Rule" id="MF_00211"/>
    </source>
</evidence>
<feature type="binding site" evidence="9">
    <location>
        <position position="77"/>
    </location>
    <ligand>
        <name>anthranilate</name>
        <dbReference type="ChEBI" id="CHEBI:16567"/>
        <label>1</label>
    </ligand>
</feature>
<comment type="caution">
    <text evidence="9">Lacks conserved residue(s) required for the propagation of feature annotation.</text>
</comment>
<evidence type="ECO:0000256" key="8">
    <source>
        <dbReference type="ARBA" id="ARBA00061188"/>
    </source>
</evidence>
<dbReference type="EMBL" id="CP002630">
    <property type="protein sequence ID" value="AEB11011.1"/>
    <property type="molecule type" value="Genomic_DNA"/>
</dbReference>
<feature type="binding site" evidence="9">
    <location>
        <position position="117"/>
    </location>
    <ligand>
        <name>5-phospho-alpha-D-ribose 1-diphosphate</name>
        <dbReference type="ChEBI" id="CHEBI:58017"/>
    </ligand>
</feature>
<dbReference type="NCBIfam" id="TIGR01245">
    <property type="entry name" value="trpD"/>
    <property type="match status" value="1"/>
</dbReference>
<protein>
    <recommendedName>
        <fullName evidence="9">Anthranilate phosphoribosyltransferase</fullName>
        <ecNumber evidence="9">2.4.2.18</ecNumber>
    </recommendedName>
</protein>
<dbReference type="eggNOG" id="COG0547">
    <property type="taxonomic scope" value="Bacteria"/>
</dbReference>
<dbReference type="GO" id="GO:0005829">
    <property type="term" value="C:cytosol"/>
    <property type="evidence" value="ECO:0007669"/>
    <property type="project" value="TreeGrafter"/>
</dbReference>
<evidence type="ECO:0000256" key="7">
    <source>
        <dbReference type="ARBA" id="ARBA00052328"/>
    </source>
</evidence>
<feature type="binding site" evidence="9">
    <location>
        <begin position="105"/>
        <end position="113"/>
    </location>
    <ligand>
        <name>5-phospho-alpha-D-ribose 1-diphosphate</name>
        <dbReference type="ChEBI" id="CHEBI:58017"/>
    </ligand>
</feature>
<keyword evidence="9" id="KW-0479">Metal-binding</keyword>
<dbReference type="GO" id="GO:0004048">
    <property type="term" value="F:anthranilate phosphoribosyltransferase activity"/>
    <property type="evidence" value="ECO:0007669"/>
    <property type="project" value="UniProtKB-UniRule"/>
</dbReference>
<dbReference type="Gene3D" id="3.40.1030.10">
    <property type="entry name" value="Nucleoside phosphorylase/phosphoribosyltransferase catalytic domain"/>
    <property type="match status" value="1"/>
</dbReference>
<keyword evidence="3 9" id="KW-0328">Glycosyltransferase</keyword>
<comment type="function">
    <text evidence="9">Catalyzes the transfer of the phosphoribosyl group of 5-phosphorylribose-1-pyrophosphate (PRPP) to anthranilate to yield N-(5'-phosphoribosyl)-anthranilate (PRA).</text>
</comment>
<organism evidence="12 13">
    <name type="scientific">Marinithermus hydrothermalis (strain DSM 14884 / JCM 11576 / T1)</name>
    <dbReference type="NCBI Taxonomy" id="869210"/>
    <lineage>
        <taxon>Bacteria</taxon>
        <taxon>Thermotogati</taxon>
        <taxon>Deinococcota</taxon>
        <taxon>Deinococci</taxon>
        <taxon>Thermales</taxon>
        <taxon>Thermaceae</taxon>
        <taxon>Marinithermus</taxon>
    </lineage>
</organism>
<evidence type="ECO:0000313" key="13">
    <source>
        <dbReference type="Proteomes" id="UP000007030"/>
    </source>
</evidence>
<comment type="similarity">
    <text evidence="9">Belongs to the anthranilate phosphoribosyltransferase family.</text>
</comment>
<feature type="binding site" evidence="9">
    <location>
        <position position="222"/>
    </location>
    <ligand>
        <name>Mg(2+)</name>
        <dbReference type="ChEBI" id="CHEBI:18420"/>
        <label>2</label>
    </ligand>
</feature>
<feature type="binding site" evidence="9">
    <location>
        <position position="222"/>
    </location>
    <ligand>
        <name>Mg(2+)</name>
        <dbReference type="ChEBI" id="CHEBI:18420"/>
        <label>1</label>
    </ligand>
</feature>
<dbReference type="InterPro" id="IPR000312">
    <property type="entry name" value="Glycosyl_Trfase_fam3"/>
</dbReference>
<dbReference type="GO" id="GO:0000287">
    <property type="term" value="F:magnesium ion binding"/>
    <property type="evidence" value="ECO:0007669"/>
    <property type="project" value="UniProtKB-UniRule"/>
</dbReference>
<feature type="domain" description="Glycosyl transferase family 3 N-terminal" evidence="11">
    <location>
        <begin position="6"/>
        <end position="63"/>
    </location>
</feature>
<comment type="subunit">
    <text evidence="9">Homodimer.</text>
</comment>
<dbReference type="GO" id="GO:0000162">
    <property type="term" value="P:L-tryptophan biosynthetic process"/>
    <property type="evidence" value="ECO:0007669"/>
    <property type="project" value="UniProtKB-UniRule"/>
</dbReference>
<dbReference type="SUPFAM" id="SSF52418">
    <property type="entry name" value="Nucleoside phosphorylase/phosphoribosyltransferase catalytic domain"/>
    <property type="match status" value="1"/>
</dbReference>